<gene>
    <name evidence="1" type="ORF">CCUS01_11458</name>
</gene>
<evidence type="ECO:0000313" key="1">
    <source>
        <dbReference type="EMBL" id="KAK1449575.1"/>
    </source>
</evidence>
<name>A0AAI9U3E0_9PEZI</name>
<proteinExistence type="predicted"/>
<dbReference type="AlphaFoldDB" id="A0AAI9U3E0"/>
<sequence length="133" mass="14760">MSSPALAFDTSFDEYDWPDFDAIDAVPDVGHAGGAQRMTASPVVIDVEDAQTVSLSPTPSHTSALNGKLPLLQLAEWDENETYDEQPPTCIHYSIEWKLTANNRVVSKDSEPDLVLAPNAFWEKTLYHKLDKL</sequence>
<dbReference type="Proteomes" id="UP001239213">
    <property type="component" value="Unassembled WGS sequence"/>
</dbReference>
<keyword evidence="2" id="KW-1185">Reference proteome</keyword>
<accession>A0AAI9U3E0</accession>
<dbReference type="EMBL" id="MPDP01000305">
    <property type="protein sequence ID" value="KAK1449575.1"/>
    <property type="molecule type" value="Genomic_DNA"/>
</dbReference>
<protein>
    <submittedName>
        <fullName evidence="1">Uncharacterized protein</fullName>
    </submittedName>
</protein>
<organism evidence="1 2">
    <name type="scientific">Colletotrichum cuscutae</name>
    <dbReference type="NCBI Taxonomy" id="1209917"/>
    <lineage>
        <taxon>Eukaryota</taxon>
        <taxon>Fungi</taxon>
        <taxon>Dikarya</taxon>
        <taxon>Ascomycota</taxon>
        <taxon>Pezizomycotina</taxon>
        <taxon>Sordariomycetes</taxon>
        <taxon>Hypocreomycetidae</taxon>
        <taxon>Glomerellales</taxon>
        <taxon>Glomerellaceae</taxon>
        <taxon>Colletotrichum</taxon>
        <taxon>Colletotrichum acutatum species complex</taxon>
    </lineage>
</organism>
<comment type="caution">
    <text evidence="1">The sequence shown here is derived from an EMBL/GenBank/DDBJ whole genome shotgun (WGS) entry which is preliminary data.</text>
</comment>
<reference evidence="1" key="1">
    <citation type="submission" date="2016-11" db="EMBL/GenBank/DDBJ databases">
        <title>The genome sequence of Colletotrichum cuscutae.</title>
        <authorList>
            <person name="Baroncelli R."/>
        </authorList>
    </citation>
    <scope>NUCLEOTIDE SEQUENCE</scope>
    <source>
        <strain evidence="1">IMI 304802</strain>
    </source>
</reference>
<evidence type="ECO:0000313" key="2">
    <source>
        <dbReference type="Proteomes" id="UP001239213"/>
    </source>
</evidence>